<dbReference type="KEGG" id="ovi:T265_03184"/>
<reference evidence="1 2" key="1">
    <citation type="submission" date="2013-11" db="EMBL/GenBank/DDBJ databases">
        <title>Opisthorchis viverrini - life in the bile duct.</title>
        <authorList>
            <person name="Young N.D."/>
            <person name="Nagarajan N."/>
            <person name="Lin S.J."/>
            <person name="Korhonen P.K."/>
            <person name="Jex A.R."/>
            <person name="Hall R.S."/>
            <person name="Safavi-Hemami H."/>
            <person name="Kaewkong W."/>
            <person name="Bertrand D."/>
            <person name="Gao S."/>
            <person name="Seet Q."/>
            <person name="Wongkham S."/>
            <person name="Teh B.T."/>
            <person name="Wongkham C."/>
            <person name="Intapan P.M."/>
            <person name="Maleewong W."/>
            <person name="Yang X."/>
            <person name="Hu M."/>
            <person name="Wang Z."/>
            <person name="Hofmann A."/>
            <person name="Sternberg P.W."/>
            <person name="Tan P."/>
            <person name="Wang J."/>
            <person name="Gasser R.B."/>
        </authorList>
    </citation>
    <scope>NUCLEOTIDE SEQUENCE [LARGE SCALE GENOMIC DNA]</scope>
</reference>
<dbReference type="EMBL" id="KL596662">
    <property type="protein sequence ID" value="KER30340.1"/>
    <property type="molecule type" value="Genomic_DNA"/>
</dbReference>
<dbReference type="Proteomes" id="UP000054324">
    <property type="component" value="Unassembled WGS sequence"/>
</dbReference>
<proteinExistence type="predicted"/>
<organism evidence="1 2">
    <name type="scientific">Opisthorchis viverrini</name>
    <name type="common">Southeast Asian liver fluke</name>
    <dbReference type="NCBI Taxonomy" id="6198"/>
    <lineage>
        <taxon>Eukaryota</taxon>
        <taxon>Metazoa</taxon>
        <taxon>Spiralia</taxon>
        <taxon>Lophotrochozoa</taxon>
        <taxon>Platyhelminthes</taxon>
        <taxon>Trematoda</taxon>
        <taxon>Digenea</taxon>
        <taxon>Opisthorchiida</taxon>
        <taxon>Opisthorchiata</taxon>
        <taxon>Opisthorchiidae</taxon>
        <taxon>Opisthorchis</taxon>
    </lineage>
</organism>
<dbReference type="CTD" id="20317371"/>
<sequence>MGNFGNVIRTNVQTNNNENIGQFTSCSIKETIQLYARMNCARRKLQMLDEDQNTNEKIRIKVTFLPEFINEARNHHNRTFFSTRPPQGLDIDH</sequence>
<name>A0A075A437_OPIVI</name>
<dbReference type="AlphaFoldDB" id="A0A075A437"/>
<accession>A0A075A437</accession>
<evidence type="ECO:0000313" key="1">
    <source>
        <dbReference type="EMBL" id="KER30340.1"/>
    </source>
</evidence>
<evidence type="ECO:0000313" key="2">
    <source>
        <dbReference type="Proteomes" id="UP000054324"/>
    </source>
</evidence>
<dbReference type="RefSeq" id="XP_009165867.1">
    <property type="nucleotide sequence ID" value="XM_009167603.1"/>
</dbReference>
<keyword evidence="2" id="KW-1185">Reference proteome</keyword>
<dbReference type="GeneID" id="20317371"/>
<protein>
    <submittedName>
        <fullName evidence="1">Uncharacterized protein</fullName>
    </submittedName>
</protein>
<gene>
    <name evidence="1" type="ORF">T265_03184</name>
</gene>